<gene>
    <name evidence="6" type="ORF">CLUMA_CG000199</name>
</gene>
<dbReference type="OrthoDB" id="6612291at2759"/>
<feature type="transmembrane region" description="Helical" evidence="5">
    <location>
        <begin position="288"/>
        <end position="307"/>
    </location>
</feature>
<dbReference type="GO" id="GO:0016020">
    <property type="term" value="C:membrane"/>
    <property type="evidence" value="ECO:0007669"/>
    <property type="project" value="UniProtKB-SubCell"/>
</dbReference>
<feature type="transmembrane region" description="Helical" evidence="5">
    <location>
        <begin position="385"/>
        <end position="408"/>
    </location>
</feature>
<dbReference type="AlphaFoldDB" id="A0A1J1HEQ2"/>
<evidence type="ECO:0000313" key="6">
    <source>
        <dbReference type="EMBL" id="CRK86448.1"/>
    </source>
</evidence>
<keyword evidence="3 5" id="KW-1133">Transmembrane helix</keyword>
<evidence type="ECO:0000256" key="3">
    <source>
        <dbReference type="ARBA" id="ARBA00022989"/>
    </source>
</evidence>
<dbReference type="Gene3D" id="1.20.1250.20">
    <property type="entry name" value="MFS general substrate transporter like domains"/>
    <property type="match status" value="1"/>
</dbReference>
<dbReference type="PANTHER" id="PTHR23529:SF2">
    <property type="entry name" value="GH19118P-RELATED"/>
    <property type="match status" value="1"/>
</dbReference>
<evidence type="ECO:0000256" key="5">
    <source>
        <dbReference type="SAM" id="Phobius"/>
    </source>
</evidence>
<comment type="subcellular location">
    <subcellularLocation>
        <location evidence="1">Membrane</location>
    </subcellularLocation>
</comment>
<dbReference type="InterPro" id="IPR036259">
    <property type="entry name" value="MFS_trans_sf"/>
</dbReference>
<feature type="transmembrane region" description="Helical" evidence="5">
    <location>
        <begin position="354"/>
        <end position="373"/>
    </location>
</feature>
<evidence type="ECO:0000256" key="1">
    <source>
        <dbReference type="ARBA" id="ARBA00004370"/>
    </source>
</evidence>
<dbReference type="Pfam" id="PF00083">
    <property type="entry name" value="Sugar_tr"/>
    <property type="match status" value="1"/>
</dbReference>
<feature type="transmembrane region" description="Helical" evidence="5">
    <location>
        <begin position="135"/>
        <end position="156"/>
    </location>
</feature>
<name>A0A1J1HEQ2_9DIPT</name>
<dbReference type="STRING" id="568069.A0A1J1HEQ2"/>
<feature type="transmembrane region" description="Helical" evidence="5">
    <location>
        <begin position="208"/>
        <end position="227"/>
    </location>
</feature>
<accession>A0A1J1HEQ2</accession>
<keyword evidence="4 5" id="KW-0472">Membrane</keyword>
<feature type="transmembrane region" description="Helical" evidence="5">
    <location>
        <begin position="327"/>
        <end position="347"/>
    </location>
</feature>
<evidence type="ECO:0000256" key="2">
    <source>
        <dbReference type="ARBA" id="ARBA00022692"/>
    </source>
</evidence>
<feature type="transmembrane region" description="Helical" evidence="5">
    <location>
        <begin position="420"/>
        <end position="442"/>
    </location>
</feature>
<dbReference type="Proteomes" id="UP000183832">
    <property type="component" value="Unassembled WGS sequence"/>
</dbReference>
<feature type="transmembrane region" description="Helical" evidence="5">
    <location>
        <begin position="168"/>
        <end position="188"/>
    </location>
</feature>
<feature type="transmembrane region" description="Helical" evidence="5">
    <location>
        <begin position="44"/>
        <end position="64"/>
    </location>
</feature>
<feature type="transmembrane region" description="Helical" evidence="5">
    <location>
        <begin position="111"/>
        <end position="129"/>
    </location>
</feature>
<dbReference type="EMBL" id="CVRI01000001">
    <property type="protein sequence ID" value="CRK86448.1"/>
    <property type="molecule type" value="Genomic_DNA"/>
</dbReference>
<reference evidence="6 7" key="1">
    <citation type="submission" date="2015-04" db="EMBL/GenBank/DDBJ databases">
        <authorList>
            <person name="Syromyatnikov M.Y."/>
            <person name="Popov V.N."/>
        </authorList>
    </citation>
    <scope>NUCLEOTIDE SEQUENCE [LARGE SCALE GENOMIC DNA]</scope>
</reference>
<dbReference type="SUPFAM" id="SSF103473">
    <property type="entry name" value="MFS general substrate transporter"/>
    <property type="match status" value="1"/>
</dbReference>
<sequence length="485" mass="54596">MQEKMKFRSEESIKSENVNRTRNQPQGIIEWIDYYQKNKPQTNALAAGIMIMIYSGQQLGWGIFNNHLKAQPWAGGYEDEGSVFWVIITWFIASIVGFFFASIIVNNLSKLSIYILASVLSGISAALLITFSADIYYVFISRILGGLAHGITYPTVLIHASEVSVVKLRGMVVSTIHLCFIIGVFTTSSSLLPVYDARSYEVDPTKTIGINGLICVATGVLIAIFFNRESPVFLIRKYRDKEAIQTMIRLRCESSETIDIRKDFSELKIMVMEDIKSNLNIFDRANRWPLFVVLVMKIIFVASFNMPLNLIWLEAVESKLYNGKVDPSGMCLSGIRWIVILIMMFLIDFKRIKFYIYSTLLSCGLLCLLLIALRSSAMGDDETTLITLLAFMFQATTGIAIGILADVYSTEAFNTRKKPLSIAFSSSFEFLLQIFMIAVVFYLKDQTTTIICGLTIVMGLGIFAYFIPDTSGMSLLKARNKFLCH</sequence>
<dbReference type="PANTHER" id="PTHR23529">
    <property type="entry name" value="GH19118P-RELATED"/>
    <property type="match status" value="1"/>
</dbReference>
<evidence type="ECO:0000313" key="7">
    <source>
        <dbReference type="Proteomes" id="UP000183832"/>
    </source>
</evidence>
<dbReference type="GO" id="GO:0022857">
    <property type="term" value="F:transmembrane transporter activity"/>
    <property type="evidence" value="ECO:0007669"/>
    <property type="project" value="InterPro"/>
</dbReference>
<evidence type="ECO:0000256" key="4">
    <source>
        <dbReference type="ARBA" id="ARBA00023136"/>
    </source>
</evidence>
<dbReference type="InterPro" id="IPR005828">
    <property type="entry name" value="MFS_sugar_transport-like"/>
</dbReference>
<protein>
    <submittedName>
        <fullName evidence="6">CLUMA_CG000199, isoform A</fullName>
    </submittedName>
</protein>
<feature type="transmembrane region" description="Helical" evidence="5">
    <location>
        <begin position="84"/>
        <end position="104"/>
    </location>
</feature>
<proteinExistence type="predicted"/>
<keyword evidence="7" id="KW-1185">Reference proteome</keyword>
<keyword evidence="2 5" id="KW-0812">Transmembrane</keyword>
<organism evidence="6 7">
    <name type="scientific">Clunio marinus</name>
    <dbReference type="NCBI Taxonomy" id="568069"/>
    <lineage>
        <taxon>Eukaryota</taxon>
        <taxon>Metazoa</taxon>
        <taxon>Ecdysozoa</taxon>
        <taxon>Arthropoda</taxon>
        <taxon>Hexapoda</taxon>
        <taxon>Insecta</taxon>
        <taxon>Pterygota</taxon>
        <taxon>Neoptera</taxon>
        <taxon>Endopterygota</taxon>
        <taxon>Diptera</taxon>
        <taxon>Nematocera</taxon>
        <taxon>Chironomoidea</taxon>
        <taxon>Chironomidae</taxon>
        <taxon>Clunio</taxon>
    </lineage>
</organism>
<feature type="transmembrane region" description="Helical" evidence="5">
    <location>
        <begin position="448"/>
        <end position="467"/>
    </location>
</feature>